<dbReference type="SUPFAM" id="SSF82784">
    <property type="entry name" value="OsmC-like"/>
    <property type="match status" value="1"/>
</dbReference>
<protein>
    <submittedName>
        <fullName evidence="1">Osmotically inducible protein C</fullName>
    </submittedName>
</protein>
<proteinExistence type="predicted"/>
<name>A0A177GAI7_9PROT</name>
<dbReference type="EMBL" id="LVHD01000018">
    <property type="protein sequence ID" value="OAG76801.1"/>
    <property type="molecule type" value="Genomic_DNA"/>
</dbReference>
<sequence length="156" mass="16604">MHTLPDSEKGFWIMAIKKHGSAHWEGSIKEGHGTISTESHALKNQPYGFNTRFEDKPGTNPEELLGAAHAACFSMALSLILGDAGLTANSIDTKAEVSLNKVADGFEIDAVALKLEAEVPGATPEQFQELANKAKTGCPVSKLFKANITLDAKLVG</sequence>
<gene>
    <name evidence="1" type="ORF">Amal_02577</name>
</gene>
<dbReference type="Gene3D" id="3.30.300.20">
    <property type="match status" value="1"/>
</dbReference>
<dbReference type="NCBIfam" id="TIGR03562">
    <property type="entry name" value="osmo_induc_OsmC"/>
    <property type="match status" value="1"/>
</dbReference>
<dbReference type="Pfam" id="PF02566">
    <property type="entry name" value="OsmC"/>
    <property type="match status" value="1"/>
</dbReference>
<dbReference type="InterPro" id="IPR003718">
    <property type="entry name" value="OsmC/Ohr_fam"/>
</dbReference>
<evidence type="ECO:0000313" key="2">
    <source>
        <dbReference type="Proteomes" id="UP000077349"/>
    </source>
</evidence>
<organism evidence="1 2">
    <name type="scientific">Acetobacter malorum</name>
    <dbReference type="NCBI Taxonomy" id="178901"/>
    <lineage>
        <taxon>Bacteria</taxon>
        <taxon>Pseudomonadati</taxon>
        <taxon>Pseudomonadota</taxon>
        <taxon>Alphaproteobacteria</taxon>
        <taxon>Acetobacterales</taxon>
        <taxon>Acetobacteraceae</taxon>
        <taxon>Acetobacter</taxon>
    </lineage>
</organism>
<dbReference type="Proteomes" id="UP000077349">
    <property type="component" value="Unassembled WGS sequence"/>
</dbReference>
<dbReference type="STRING" id="178901.AmDm5_2656"/>
<reference evidence="1 2" key="1">
    <citation type="submission" date="2016-03" db="EMBL/GenBank/DDBJ databases">
        <title>Draft genome sequence of Acetobacter malorum CECT 7742, a strain isolated from strawberry vinegar.</title>
        <authorList>
            <person name="Sainz F."/>
            <person name="Mas A."/>
            <person name="Torija M.J."/>
        </authorList>
    </citation>
    <scope>NUCLEOTIDE SEQUENCE [LARGE SCALE GENOMIC DNA]</scope>
    <source>
        <strain evidence="1 2">CECT 7742</strain>
    </source>
</reference>
<dbReference type="InterPro" id="IPR019904">
    <property type="entry name" value="Peroxiredoxin_OsmC"/>
</dbReference>
<evidence type="ECO:0000313" key="1">
    <source>
        <dbReference type="EMBL" id="OAG76801.1"/>
    </source>
</evidence>
<comment type="caution">
    <text evidence="1">The sequence shown here is derived from an EMBL/GenBank/DDBJ whole genome shotgun (WGS) entry which is preliminary data.</text>
</comment>
<dbReference type="PATRIC" id="fig|178901.16.peg.2742"/>
<dbReference type="InterPro" id="IPR052707">
    <property type="entry name" value="OsmC_Ohr_Peroxiredoxin"/>
</dbReference>
<dbReference type="eggNOG" id="COG1764">
    <property type="taxonomic scope" value="Bacteria"/>
</dbReference>
<dbReference type="PANTHER" id="PTHR42830">
    <property type="entry name" value="OSMOTICALLY INDUCIBLE FAMILY PROTEIN"/>
    <property type="match status" value="1"/>
</dbReference>
<accession>A0A177GAI7</accession>
<dbReference type="AlphaFoldDB" id="A0A177GAI7"/>
<dbReference type="InterPro" id="IPR036102">
    <property type="entry name" value="OsmC/Ohrsf"/>
</dbReference>
<dbReference type="GO" id="GO:0004601">
    <property type="term" value="F:peroxidase activity"/>
    <property type="evidence" value="ECO:0007669"/>
    <property type="project" value="InterPro"/>
</dbReference>
<dbReference type="InterPro" id="IPR015946">
    <property type="entry name" value="KH_dom-like_a/b"/>
</dbReference>
<dbReference type="GO" id="GO:0006979">
    <property type="term" value="P:response to oxidative stress"/>
    <property type="evidence" value="ECO:0007669"/>
    <property type="project" value="InterPro"/>
</dbReference>
<dbReference type="PANTHER" id="PTHR42830:SF1">
    <property type="entry name" value="OSMOTICALLY INDUCIBLE FAMILY PROTEIN"/>
    <property type="match status" value="1"/>
</dbReference>